<evidence type="ECO:0000256" key="2">
    <source>
        <dbReference type="ARBA" id="ARBA00008917"/>
    </source>
</evidence>
<dbReference type="SUPFAM" id="SSF144091">
    <property type="entry name" value="Rhomboid-like"/>
    <property type="match status" value="1"/>
</dbReference>
<feature type="transmembrane region" description="Helical" evidence="7">
    <location>
        <begin position="173"/>
        <end position="205"/>
    </location>
</feature>
<evidence type="ECO:0000256" key="8">
    <source>
        <dbReference type="SAM" id="MobiDB-lite"/>
    </source>
</evidence>
<proteinExistence type="inferred from homology"/>
<evidence type="ECO:0000256" key="6">
    <source>
        <dbReference type="ARBA" id="ARBA00023136"/>
    </source>
</evidence>
<dbReference type="GO" id="GO:0005789">
    <property type="term" value="C:endoplasmic reticulum membrane"/>
    <property type="evidence" value="ECO:0007669"/>
    <property type="project" value="UniProtKB-SubCell"/>
</dbReference>
<dbReference type="InterPro" id="IPR007599">
    <property type="entry name" value="DER1"/>
</dbReference>
<accession>A0A6B2G6A1</accession>
<evidence type="ECO:0000256" key="5">
    <source>
        <dbReference type="ARBA" id="ARBA00022989"/>
    </source>
</evidence>
<evidence type="ECO:0000256" key="4">
    <source>
        <dbReference type="ARBA" id="ARBA00022824"/>
    </source>
</evidence>
<keyword evidence="6 7" id="KW-0472">Membrane</keyword>
<dbReference type="PANTHER" id="PTHR11009">
    <property type="entry name" value="DER1-LIKE PROTEIN, DERLIN"/>
    <property type="match status" value="1"/>
</dbReference>
<comment type="function">
    <text evidence="7">May be involved in the degradation of misfolded endoplasmic reticulum (ER) luminal proteins.</text>
</comment>
<comment type="similarity">
    <text evidence="2 7">Belongs to the derlin family.</text>
</comment>
<keyword evidence="3 7" id="KW-0812">Transmembrane</keyword>
<dbReference type="AlphaFoldDB" id="A0A6B2G6A1"/>
<dbReference type="Pfam" id="PF04511">
    <property type="entry name" value="DER1"/>
    <property type="match status" value="1"/>
</dbReference>
<protein>
    <recommendedName>
        <fullName evidence="7">Derlin</fullName>
    </recommendedName>
</protein>
<evidence type="ECO:0000313" key="9">
    <source>
        <dbReference type="EMBL" id="NDJ96801.1"/>
    </source>
</evidence>
<evidence type="ECO:0000256" key="3">
    <source>
        <dbReference type="ARBA" id="ARBA00022692"/>
    </source>
</evidence>
<comment type="subcellular location">
    <subcellularLocation>
        <location evidence="1 7">Endoplasmic reticulum membrane</location>
        <topology evidence="1 7">Multi-pass membrane protein</topology>
    </subcellularLocation>
</comment>
<evidence type="ECO:0000256" key="1">
    <source>
        <dbReference type="ARBA" id="ARBA00004477"/>
    </source>
</evidence>
<keyword evidence="4 7" id="KW-0256">Endoplasmic reticulum</keyword>
<evidence type="ECO:0000256" key="7">
    <source>
        <dbReference type="RuleBase" id="RU363059"/>
    </source>
</evidence>
<reference evidence="9" key="1">
    <citation type="submission" date="2018-11" db="EMBL/GenBank/DDBJ databases">
        <title>Myxobolus squamalis genome and transcriptome.</title>
        <authorList>
            <person name="Yahalomi D."/>
            <person name="Atkinson S.D."/>
            <person name="Neuhof M."/>
            <person name="Chang E.S."/>
            <person name="Philippe H."/>
            <person name="Cartwright P."/>
            <person name="Bartholomew J.L."/>
            <person name="Huchon D."/>
        </authorList>
    </citation>
    <scope>NUCLEOTIDE SEQUENCE</scope>
    <source>
        <strain evidence="9">71B08</strain>
        <tissue evidence="9">Whole</tissue>
    </source>
</reference>
<organism evidence="9">
    <name type="scientific">Myxobolus squamalis</name>
    <name type="common">Myxosporean</name>
    <dbReference type="NCBI Taxonomy" id="59785"/>
    <lineage>
        <taxon>Eukaryota</taxon>
        <taxon>Metazoa</taxon>
        <taxon>Cnidaria</taxon>
        <taxon>Myxozoa</taxon>
        <taxon>Myxosporea</taxon>
        <taxon>Bivalvulida</taxon>
        <taxon>Platysporina</taxon>
        <taxon>Myxobolidae</taxon>
        <taxon>Myxobolus</taxon>
    </lineage>
</organism>
<feature type="transmembrane region" description="Helical" evidence="7">
    <location>
        <begin position="120"/>
        <end position="153"/>
    </location>
</feature>
<keyword evidence="5 7" id="KW-1133">Transmembrane helix</keyword>
<dbReference type="GO" id="GO:0006950">
    <property type="term" value="P:response to stress"/>
    <property type="evidence" value="ECO:0007669"/>
    <property type="project" value="UniProtKB-ARBA"/>
</dbReference>
<sequence length="270" mass="31247">MNKMKLGCYRLNSHKPVLMADSIQEWVHSIPPVTKFWFLTTGLCSLFVKFGIIQYEYLYLSAKAIFTKFQIWRIPSSLLIIPFSSGSAFKFLTDMYFIYNYSIRLETGAFASSKSDYLYMLLFNCTIIAIFGLILDVYFCADALIFSTIYVWAQLNADEIVNFWFGITLKAKNFPWVLLGVNAILFGSFKLSLMGLLAGHLYYFLKYIYPRDLNGPQLLGTPQFLKQLFKEEKVERSFKAQAGYAVFAPREPESAQHNQSRWGRGRRLDE</sequence>
<feature type="transmembrane region" description="Helical" evidence="7">
    <location>
        <begin position="78"/>
        <end position="99"/>
    </location>
</feature>
<name>A0A6B2G6A1_MYXSQ</name>
<dbReference type="EMBL" id="GHBR01001641">
    <property type="protein sequence ID" value="NDJ96801.1"/>
    <property type="molecule type" value="Transcribed_RNA"/>
</dbReference>
<feature type="region of interest" description="Disordered" evidence="8">
    <location>
        <begin position="249"/>
        <end position="270"/>
    </location>
</feature>
<feature type="transmembrane region" description="Helical" evidence="7">
    <location>
        <begin position="36"/>
        <end position="58"/>
    </location>
</feature>
<dbReference type="InterPro" id="IPR035952">
    <property type="entry name" value="Rhomboid-like_sf"/>
</dbReference>